<dbReference type="Proteomes" id="UP000008206">
    <property type="component" value="Chromosome"/>
</dbReference>
<name>E0U8L8_GLOV7</name>
<dbReference type="KEGG" id="cyj:Cyan7822_1777"/>
<dbReference type="STRING" id="497965.Cyan7822_1777"/>
<proteinExistence type="predicted"/>
<organism evidence="1 2">
    <name type="scientific">Gloeothece verrucosa (strain PCC 7822)</name>
    <name type="common">Cyanothece sp. (strain PCC 7822)</name>
    <dbReference type="NCBI Taxonomy" id="497965"/>
    <lineage>
        <taxon>Bacteria</taxon>
        <taxon>Bacillati</taxon>
        <taxon>Cyanobacteriota</taxon>
        <taxon>Cyanophyceae</taxon>
        <taxon>Oscillatoriophycideae</taxon>
        <taxon>Chroococcales</taxon>
        <taxon>Aphanothecaceae</taxon>
        <taxon>Gloeothece</taxon>
        <taxon>Gloeothece verrucosa</taxon>
    </lineage>
</organism>
<dbReference type="EMBL" id="CP002198">
    <property type="protein sequence ID" value="ADN13764.1"/>
    <property type="molecule type" value="Genomic_DNA"/>
</dbReference>
<dbReference type="HOGENOM" id="CLU_1140918_0_0_3"/>
<evidence type="ECO:0000313" key="2">
    <source>
        <dbReference type="Proteomes" id="UP000008206"/>
    </source>
</evidence>
<protein>
    <submittedName>
        <fullName evidence="1">Uncharacterized protein</fullName>
    </submittedName>
</protein>
<accession>E0U8L8</accession>
<dbReference type="eggNOG" id="ENOG502ZW5U">
    <property type="taxonomic scope" value="Bacteria"/>
</dbReference>
<dbReference type="AlphaFoldDB" id="E0U8L8"/>
<keyword evidence="2" id="KW-1185">Reference proteome</keyword>
<dbReference type="OrthoDB" id="570991at2"/>
<sequence length="252" mass="28113">MVTVGPNSESNSSLQLREIQELSISISAQKLNPTMLSEDFLKASGIIPSDWELNKQPVLNPNYAQVSFQNGVSIVTQPRTITFLEMLGTKQSTEIKLPELVHKYVEKLPLAEYQGLSISPKSVVPLSGSLDAGRKFITETLLAPGAWQEFGKEPVQAGLNLLYQLDKCQFNLTINEARLQLPDQQSLPALLFSGSFNYDLTSNTEGERIEKLNQGIDEWEANLEAFREIVNERFLGQQGSLFPNQFIPTIVQ</sequence>
<reference evidence="2" key="1">
    <citation type="journal article" date="2011" name="MBio">
        <title>Novel metabolic attributes of the genus Cyanothece, comprising a group of unicellular nitrogen-fixing Cyanobacteria.</title>
        <authorList>
            <person name="Bandyopadhyay A."/>
            <person name="Elvitigala T."/>
            <person name="Welsh E."/>
            <person name="Stockel J."/>
            <person name="Liberton M."/>
            <person name="Min H."/>
            <person name="Sherman L.A."/>
            <person name="Pakrasi H.B."/>
        </authorList>
    </citation>
    <scope>NUCLEOTIDE SEQUENCE [LARGE SCALE GENOMIC DNA]</scope>
    <source>
        <strain evidence="2">PCC 7822</strain>
    </source>
</reference>
<gene>
    <name evidence="1" type="ordered locus">Cyan7822_1777</name>
</gene>
<dbReference type="RefSeq" id="WP_013321871.1">
    <property type="nucleotide sequence ID" value="NC_014501.1"/>
</dbReference>
<evidence type="ECO:0000313" key="1">
    <source>
        <dbReference type="EMBL" id="ADN13764.1"/>
    </source>
</evidence>